<gene>
    <name evidence="1" type="ORF">IEQ34_009440</name>
</gene>
<proteinExistence type="predicted"/>
<accession>A0AAV7GJ44</accession>
<dbReference type="EMBL" id="JAGFBR010000009">
    <property type="protein sequence ID" value="KAH0461865.1"/>
    <property type="molecule type" value="Genomic_DNA"/>
</dbReference>
<comment type="caution">
    <text evidence="1">The sequence shown here is derived from an EMBL/GenBank/DDBJ whole genome shotgun (WGS) entry which is preliminary data.</text>
</comment>
<protein>
    <submittedName>
        <fullName evidence="1">Uncharacterized protein</fullName>
    </submittedName>
</protein>
<name>A0AAV7GJ44_DENCH</name>
<keyword evidence="2" id="KW-1185">Reference proteome</keyword>
<sequence>MGSPVIFAGTIAILEVVKTITIPHRNLSCINPRNQPDRLMTVHTDPEVLHHSYLRPLCRLHQPECHR</sequence>
<dbReference type="AlphaFoldDB" id="A0AAV7GJ44"/>
<evidence type="ECO:0000313" key="1">
    <source>
        <dbReference type="EMBL" id="KAH0461865.1"/>
    </source>
</evidence>
<reference evidence="1 2" key="1">
    <citation type="journal article" date="2021" name="Hortic Res">
        <title>Chromosome-scale assembly of the Dendrobium chrysotoxum genome enhances the understanding of orchid evolution.</title>
        <authorList>
            <person name="Zhang Y."/>
            <person name="Zhang G.Q."/>
            <person name="Zhang D."/>
            <person name="Liu X.D."/>
            <person name="Xu X.Y."/>
            <person name="Sun W.H."/>
            <person name="Yu X."/>
            <person name="Zhu X."/>
            <person name="Wang Z.W."/>
            <person name="Zhao X."/>
            <person name="Zhong W.Y."/>
            <person name="Chen H."/>
            <person name="Yin W.L."/>
            <person name="Huang T."/>
            <person name="Niu S.C."/>
            <person name="Liu Z.J."/>
        </authorList>
    </citation>
    <scope>NUCLEOTIDE SEQUENCE [LARGE SCALE GENOMIC DNA]</scope>
    <source>
        <strain evidence="1">Lindl</strain>
    </source>
</reference>
<organism evidence="1 2">
    <name type="scientific">Dendrobium chrysotoxum</name>
    <name type="common">Orchid</name>
    <dbReference type="NCBI Taxonomy" id="161865"/>
    <lineage>
        <taxon>Eukaryota</taxon>
        <taxon>Viridiplantae</taxon>
        <taxon>Streptophyta</taxon>
        <taxon>Embryophyta</taxon>
        <taxon>Tracheophyta</taxon>
        <taxon>Spermatophyta</taxon>
        <taxon>Magnoliopsida</taxon>
        <taxon>Liliopsida</taxon>
        <taxon>Asparagales</taxon>
        <taxon>Orchidaceae</taxon>
        <taxon>Epidendroideae</taxon>
        <taxon>Malaxideae</taxon>
        <taxon>Dendrobiinae</taxon>
        <taxon>Dendrobium</taxon>
    </lineage>
</organism>
<dbReference type="Proteomes" id="UP000775213">
    <property type="component" value="Unassembled WGS sequence"/>
</dbReference>
<evidence type="ECO:0000313" key="2">
    <source>
        <dbReference type="Proteomes" id="UP000775213"/>
    </source>
</evidence>